<feature type="domain" description="BPTI/Kunitz inhibitor" evidence="2">
    <location>
        <begin position="5"/>
        <end position="56"/>
    </location>
</feature>
<name>A0A8C5PNK6_9ANUR</name>
<reference evidence="3" key="2">
    <citation type="submission" date="2025-09" db="UniProtKB">
        <authorList>
            <consortium name="Ensembl"/>
        </authorList>
    </citation>
    <scope>IDENTIFICATION</scope>
</reference>
<dbReference type="GeneTree" id="ENSGT01030000235403"/>
<organism evidence="3 4">
    <name type="scientific">Leptobrachium leishanense</name>
    <name type="common">Leishan spiny toad</name>
    <dbReference type="NCBI Taxonomy" id="445787"/>
    <lineage>
        <taxon>Eukaryota</taxon>
        <taxon>Metazoa</taxon>
        <taxon>Chordata</taxon>
        <taxon>Craniata</taxon>
        <taxon>Vertebrata</taxon>
        <taxon>Euteleostomi</taxon>
        <taxon>Amphibia</taxon>
        <taxon>Batrachia</taxon>
        <taxon>Anura</taxon>
        <taxon>Pelobatoidea</taxon>
        <taxon>Megophryidae</taxon>
        <taxon>Leptobrachium</taxon>
    </lineage>
</organism>
<keyword evidence="1" id="KW-1015">Disulfide bond</keyword>
<dbReference type="PANTHER" id="PTHR46751:SF1">
    <property type="entry name" value="WAP FOUR-DISULFIDE CORE DOMAIN PROTEIN 6A"/>
    <property type="match status" value="1"/>
</dbReference>
<dbReference type="Gene3D" id="4.10.410.10">
    <property type="entry name" value="Pancreatic trypsin inhibitor Kunitz domain"/>
    <property type="match status" value="1"/>
</dbReference>
<dbReference type="Ensembl" id="ENSLLET00000026165.1">
    <property type="protein sequence ID" value="ENSLLEP00000025204.1"/>
    <property type="gene ID" value="ENSLLEG00000016006.1"/>
</dbReference>
<dbReference type="OrthoDB" id="4473401at2759"/>
<keyword evidence="4" id="KW-1185">Reference proteome</keyword>
<evidence type="ECO:0000259" key="2">
    <source>
        <dbReference type="PROSITE" id="PS50279"/>
    </source>
</evidence>
<reference evidence="3" key="1">
    <citation type="submission" date="2025-08" db="UniProtKB">
        <authorList>
            <consortium name="Ensembl"/>
        </authorList>
    </citation>
    <scope>IDENTIFICATION</scope>
</reference>
<dbReference type="PROSITE" id="PS50279">
    <property type="entry name" value="BPTI_KUNITZ_2"/>
    <property type="match status" value="1"/>
</dbReference>
<dbReference type="Proteomes" id="UP000694569">
    <property type="component" value="Unplaced"/>
</dbReference>
<dbReference type="PROSITE" id="PS00280">
    <property type="entry name" value="BPTI_KUNITZ_1"/>
    <property type="match status" value="1"/>
</dbReference>
<evidence type="ECO:0000313" key="4">
    <source>
        <dbReference type="Proteomes" id="UP000694569"/>
    </source>
</evidence>
<dbReference type="SMART" id="SM00131">
    <property type="entry name" value="KU"/>
    <property type="match status" value="1"/>
</dbReference>
<dbReference type="PANTHER" id="PTHR46751">
    <property type="entry name" value="EPPIN"/>
    <property type="match status" value="1"/>
</dbReference>
<dbReference type="FunFam" id="4.10.410.10:FF:000020">
    <property type="entry name" value="Collagen, type VI, alpha 3"/>
    <property type="match status" value="1"/>
</dbReference>
<accession>A0A8C5PNK6</accession>
<dbReference type="CDD" id="cd22635">
    <property type="entry name" value="Kunitz_papilin"/>
    <property type="match status" value="1"/>
</dbReference>
<dbReference type="InterPro" id="IPR002223">
    <property type="entry name" value="Kunitz_BPTI"/>
</dbReference>
<dbReference type="SUPFAM" id="SSF57362">
    <property type="entry name" value="BPTI-like"/>
    <property type="match status" value="1"/>
</dbReference>
<proteinExistence type="predicted"/>
<dbReference type="Pfam" id="PF00014">
    <property type="entry name" value="Kunitz_BPTI"/>
    <property type="match status" value="1"/>
</dbReference>
<dbReference type="AlphaFoldDB" id="A0A8C5PNK6"/>
<dbReference type="InterPro" id="IPR020901">
    <property type="entry name" value="Prtase_inh_Kunz-CS"/>
</dbReference>
<dbReference type="InterPro" id="IPR036880">
    <property type="entry name" value="Kunitz_BPTI_sf"/>
</dbReference>
<evidence type="ECO:0000313" key="3">
    <source>
        <dbReference type="Ensembl" id="ENSLLEP00000025204.1"/>
    </source>
</evidence>
<evidence type="ECO:0000256" key="1">
    <source>
        <dbReference type="ARBA" id="ARBA00023157"/>
    </source>
</evidence>
<dbReference type="InterPro" id="IPR051388">
    <property type="entry name" value="Serpin_venom_toxin"/>
</dbReference>
<dbReference type="GO" id="GO:0005615">
    <property type="term" value="C:extracellular space"/>
    <property type="evidence" value="ECO:0007669"/>
    <property type="project" value="TreeGrafter"/>
</dbReference>
<dbReference type="GO" id="GO:0004867">
    <property type="term" value="F:serine-type endopeptidase inhibitor activity"/>
    <property type="evidence" value="ECO:0007669"/>
    <property type="project" value="InterPro"/>
</dbReference>
<sequence length="64" mass="7473">VADVCLLDVNYGTSCRDYQRMWYYIKDVDACSQFWYGGCDGNGNRFSSEYECLQTCSSKRKFLI</sequence>
<protein>
    <recommendedName>
        <fullName evidence="2">BPTI/Kunitz inhibitor domain-containing protein</fullName>
    </recommendedName>
</protein>
<dbReference type="PRINTS" id="PR00759">
    <property type="entry name" value="BASICPTASE"/>
</dbReference>